<feature type="compositionally biased region" description="Pro residues" evidence="2">
    <location>
        <begin position="226"/>
        <end position="235"/>
    </location>
</feature>
<evidence type="ECO:0000313" key="4">
    <source>
        <dbReference type="EMBL" id="KAA8572692.1"/>
    </source>
</evidence>
<dbReference type="Gene3D" id="4.10.1000.10">
    <property type="entry name" value="Zinc finger, CCCH-type"/>
    <property type="match status" value="1"/>
</dbReference>
<keyword evidence="1" id="KW-0862">Zinc</keyword>
<evidence type="ECO:0000313" key="5">
    <source>
        <dbReference type="Proteomes" id="UP000322873"/>
    </source>
</evidence>
<evidence type="ECO:0000256" key="2">
    <source>
        <dbReference type="SAM" id="MobiDB-lite"/>
    </source>
</evidence>
<dbReference type="VEuPathDB" id="FungiDB:MFRU_003g01560"/>
<sequence>MMESFVQRFNRLEAQRETGNELIKDLLIYIETVENGLRNENDHRAITENAILQNRNPYIIALIDADGMIFNQDLINQGLEGGKKAANLLRASILEQCSGPQTEEIEIMAKGKAHFDFIDVGHGKERADSKIKECIRWHLKNWNCKQLLLGISFDSGYAPFLDEVITQDDRNRITIMEGPPIVRELSAIGLRSLKFEHIFRSEKLTDRTTEASPTSAPSTWAGVTSIPPPTPPTAVPSPALGSKATSTAIKKPDVTSNVFAKLGWNPRPRGLDPPIHVKKEVLEAVKRRTNNNKLCNNHYLRGPCSKGTECCFEHDHKATEEEIKAIAYLTRQNPCVNGQDCDNDECIYGHHCPSVVIPSVGSKEPTCMAFACKFYKEDHPPGTIIKHPKKEYIERY</sequence>
<proteinExistence type="predicted"/>
<dbReference type="Pfam" id="PF25540">
    <property type="entry name" value="DUF7923"/>
    <property type="match status" value="2"/>
</dbReference>
<feature type="compositionally biased region" description="Low complexity" evidence="2">
    <location>
        <begin position="210"/>
        <end position="225"/>
    </location>
</feature>
<keyword evidence="5" id="KW-1185">Reference proteome</keyword>
<dbReference type="InterPro" id="IPR000571">
    <property type="entry name" value="Znf_CCCH"/>
</dbReference>
<dbReference type="AlphaFoldDB" id="A0A5M9JY98"/>
<keyword evidence="1" id="KW-0863">Zinc-finger</keyword>
<feature type="domain" description="C3H1-type" evidence="3">
    <location>
        <begin position="289"/>
        <end position="317"/>
    </location>
</feature>
<dbReference type="PANTHER" id="PTHR37543:SF1">
    <property type="entry name" value="CCCH ZINC FINGER DNA BINDING PROTEIN (AFU_ORTHOLOGUE AFUA_5G12760)"/>
    <property type="match status" value="1"/>
</dbReference>
<name>A0A5M9JY98_MONFR</name>
<dbReference type="EMBL" id="VICG01000004">
    <property type="protein sequence ID" value="KAA8572692.1"/>
    <property type="molecule type" value="Genomic_DNA"/>
</dbReference>
<feature type="region of interest" description="Disordered" evidence="2">
    <location>
        <begin position="206"/>
        <end position="246"/>
    </location>
</feature>
<dbReference type="Pfam" id="PF25543">
    <property type="entry name" value="zf-CCCH_tandem"/>
    <property type="match status" value="1"/>
</dbReference>
<dbReference type="Pfam" id="PF25542">
    <property type="entry name" value="zf-CCCH_12"/>
    <property type="match status" value="1"/>
</dbReference>
<evidence type="ECO:0000256" key="1">
    <source>
        <dbReference type="PROSITE-ProRule" id="PRU00723"/>
    </source>
</evidence>
<reference evidence="4 5" key="1">
    <citation type="submission" date="2019-06" db="EMBL/GenBank/DDBJ databases">
        <title>Genome Sequence of the Brown Rot Fungal Pathogen Monilinia fructicola.</title>
        <authorList>
            <person name="De Miccolis Angelini R.M."/>
            <person name="Landi L."/>
            <person name="Abate D."/>
            <person name="Pollastro S."/>
            <person name="Romanazzi G."/>
            <person name="Faretra F."/>
        </authorList>
    </citation>
    <scope>NUCLEOTIDE SEQUENCE [LARGE SCALE GENOMIC DNA]</scope>
    <source>
        <strain evidence="4 5">Mfrc123</strain>
    </source>
</reference>
<dbReference type="Proteomes" id="UP000322873">
    <property type="component" value="Unassembled WGS sequence"/>
</dbReference>
<feature type="zinc finger region" description="C3H1-type" evidence="1">
    <location>
        <begin position="289"/>
        <end position="317"/>
    </location>
</feature>
<dbReference type="InterPro" id="IPR057654">
    <property type="entry name" value="Znf-CCCH_tandem"/>
</dbReference>
<dbReference type="PANTHER" id="PTHR37543">
    <property type="entry name" value="CCCH ZINC FINGER DNA BINDING PROTEIN (AFU_ORTHOLOGUE AFUA_5G12760)"/>
    <property type="match status" value="1"/>
</dbReference>
<dbReference type="GO" id="GO:0008270">
    <property type="term" value="F:zinc ion binding"/>
    <property type="evidence" value="ECO:0007669"/>
    <property type="project" value="UniProtKB-KW"/>
</dbReference>
<keyword evidence="1" id="KW-0479">Metal-binding</keyword>
<gene>
    <name evidence="4" type="ORF">EYC84_003284</name>
</gene>
<dbReference type="PROSITE" id="PS50103">
    <property type="entry name" value="ZF_C3H1"/>
    <property type="match status" value="1"/>
</dbReference>
<accession>A0A5M9JY98</accession>
<evidence type="ECO:0000259" key="3">
    <source>
        <dbReference type="PROSITE" id="PS50103"/>
    </source>
</evidence>
<comment type="caution">
    <text evidence="4">The sequence shown here is derived from an EMBL/GenBank/DDBJ whole genome shotgun (WGS) entry which is preliminary data.</text>
</comment>
<dbReference type="InterPro" id="IPR057683">
    <property type="entry name" value="DUF7923"/>
</dbReference>
<organism evidence="4 5">
    <name type="scientific">Monilinia fructicola</name>
    <name type="common">Brown rot fungus</name>
    <name type="synonym">Ciboria fructicola</name>
    <dbReference type="NCBI Taxonomy" id="38448"/>
    <lineage>
        <taxon>Eukaryota</taxon>
        <taxon>Fungi</taxon>
        <taxon>Dikarya</taxon>
        <taxon>Ascomycota</taxon>
        <taxon>Pezizomycotina</taxon>
        <taxon>Leotiomycetes</taxon>
        <taxon>Helotiales</taxon>
        <taxon>Sclerotiniaceae</taxon>
        <taxon>Monilinia</taxon>
    </lineage>
</organism>
<protein>
    <recommendedName>
        <fullName evidence="3">C3H1-type domain-containing protein</fullName>
    </recommendedName>
</protein>